<dbReference type="PANTHER" id="PTHR14097">
    <property type="entry name" value="OXIDOREDUCTASE HTATIP2"/>
    <property type="match status" value="1"/>
</dbReference>
<evidence type="ECO:0008006" key="4">
    <source>
        <dbReference type="Google" id="ProtNLM"/>
    </source>
</evidence>
<feature type="signal peptide" evidence="1">
    <location>
        <begin position="1"/>
        <end position="15"/>
    </location>
</feature>
<feature type="chain" id="PRO_5012904218" description="NAD(P)-binding domain-containing protein" evidence="1">
    <location>
        <begin position="16"/>
        <end position="284"/>
    </location>
</feature>
<evidence type="ECO:0000256" key="1">
    <source>
        <dbReference type="SAM" id="SignalP"/>
    </source>
</evidence>
<sequence>MVHLILTGATGLVGSAVLSHILSLPNTTITRLSILSRNPSIPLLASPPPEGTPRANKTTHIEVIPHQDFNTYSPEILDKLSGAEACIWALGVSQNDVSKDEYVRITRDFTLSAARAFSSLPSTSADANTGVKQGKFRFVYVSGMGATQTPGRFTPLFGRVKGETETALLKLAAESEFRAKLGVFNVRPAAVDGRNQPWLWRGVLRDKRSAAQRVYLPAVIAPIKWVGREGWLSPTEELGRVLVDMALDSRSRYEGDGVHEAGTILDNVALRRLGREVAKGVPSR</sequence>
<protein>
    <recommendedName>
        <fullName evidence="4">NAD(P)-binding domain-containing protein</fullName>
    </recommendedName>
</protein>
<dbReference type="EMBL" id="KN846954">
    <property type="protein sequence ID" value="KIV78344.1"/>
    <property type="molecule type" value="Genomic_DNA"/>
</dbReference>
<gene>
    <name evidence="2" type="ORF">PV11_10069</name>
</gene>
<dbReference type="PANTHER" id="PTHR14097:SF8">
    <property type="entry name" value="NAD(P)-BINDING DOMAIN-CONTAINING PROTEIN"/>
    <property type="match status" value="1"/>
</dbReference>
<name>A0A0D1YBX1_9EURO</name>
<dbReference type="SUPFAM" id="SSF51735">
    <property type="entry name" value="NAD(P)-binding Rossmann-fold domains"/>
    <property type="match status" value="1"/>
</dbReference>
<evidence type="ECO:0000313" key="2">
    <source>
        <dbReference type="EMBL" id="KIV78344.1"/>
    </source>
</evidence>
<dbReference type="HOGENOM" id="CLU_071330_5_0_1"/>
<accession>A0A0D1YBX1</accession>
<evidence type="ECO:0000313" key="3">
    <source>
        <dbReference type="Proteomes" id="UP000053599"/>
    </source>
</evidence>
<dbReference type="OrthoDB" id="9975943at2759"/>
<organism evidence="2 3">
    <name type="scientific">Exophiala sideris</name>
    <dbReference type="NCBI Taxonomy" id="1016849"/>
    <lineage>
        <taxon>Eukaryota</taxon>
        <taxon>Fungi</taxon>
        <taxon>Dikarya</taxon>
        <taxon>Ascomycota</taxon>
        <taxon>Pezizomycotina</taxon>
        <taxon>Eurotiomycetes</taxon>
        <taxon>Chaetothyriomycetidae</taxon>
        <taxon>Chaetothyriales</taxon>
        <taxon>Herpotrichiellaceae</taxon>
        <taxon>Exophiala</taxon>
    </lineage>
</organism>
<keyword evidence="1" id="KW-0732">Signal</keyword>
<dbReference type="AlphaFoldDB" id="A0A0D1YBX1"/>
<dbReference type="Proteomes" id="UP000053599">
    <property type="component" value="Unassembled WGS sequence"/>
</dbReference>
<dbReference type="Gene3D" id="3.40.50.720">
    <property type="entry name" value="NAD(P)-binding Rossmann-like Domain"/>
    <property type="match status" value="1"/>
</dbReference>
<proteinExistence type="predicted"/>
<reference evidence="2 3" key="1">
    <citation type="submission" date="2015-01" db="EMBL/GenBank/DDBJ databases">
        <title>The Genome Sequence of Exophiala sideris CBS121828.</title>
        <authorList>
            <consortium name="The Broad Institute Genomics Platform"/>
            <person name="Cuomo C."/>
            <person name="de Hoog S."/>
            <person name="Gorbushina A."/>
            <person name="Stielow B."/>
            <person name="Teixiera M."/>
            <person name="Abouelleil A."/>
            <person name="Chapman S.B."/>
            <person name="Priest M."/>
            <person name="Young S.K."/>
            <person name="Wortman J."/>
            <person name="Nusbaum C."/>
            <person name="Birren B."/>
        </authorList>
    </citation>
    <scope>NUCLEOTIDE SEQUENCE [LARGE SCALE GENOMIC DNA]</scope>
    <source>
        <strain evidence="2 3">CBS 121828</strain>
    </source>
</reference>
<dbReference type="InterPro" id="IPR036291">
    <property type="entry name" value="NAD(P)-bd_dom_sf"/>
</dbReference>